<evidence type="ECO:0000313" key="1">
    <source>
        <dbReference type="EMBL" id="CAB4172131.1"/>
    </source>
</evidence>
<sequence>MELTITKGEVNDIAVSVNETSVNITQANNLNVEVVPQAQQTIVIDRSAVGPQGPPGPNTIGGYPINIISASNFDALMFVDDEWTNIPQTEITDGGNF</sequence>
<dbReference type="EMBL" id="LR797303">
    <property type="protein sequence ID" value="CAB4199947.1"/>
    <property type="molecule type" value="Genomic_DNA"/>
</dbReference>
<name>A0A6J5RZD8_9CAUD</name>
<accession>A0A6J5RZD8</accession>
<protein>
    <submittedName>
        <fullName evidence="2">Uncharacterized protein</fullName>
    </submittedName>
</protein>
<reference evidence="2" key="1">
    <citation type="submission" date="2020-05" db="EMBL/GenBank/DDBJ databases">
        <authorList>
            <person name="Chiriac C."/>
            <person name="Salcher M."/>
            <person name="Ghai R."/>
            <person name="Kavagutti S V."/>
        </authorList>
    </citation>
    <scope>NUCLEOTIDE SEQUENCE</scope>
</reference>
<proteinExistence type="predicted"/>
<organism evidence="2">
    <name type="scientific">uncultured Caudovirales phage</name>
    <dbReference type="NCBI Taxonomy" id="2100421"/>
    <lineage>
        <taxon>Viruses</taxon>
        <taxon>Duplodnaviria</taxon>
        <taxon>Heunggongvirae</taxon>
        <taxon>Uroviricota</taxon>
        <taxon>Caudoviricetes</taxon>
        <taxon>Peduoviridae</taxon>
        <taxon>Maltschvirus</taxon>
        <taxon>Maltschvirus maltsch</taxon>
    </lineage>
</organism>
<evidence type="ECO:0000313" key="2">
    <source>
        <dbReference type="EMBL" id="CAB4199947.1"/>
    </source>
</evidence>
<gene>
    <name evidence="2" type="ORF">UFOVP1348_19</name>
    <name evidence="1" type="ORF">UFOVP924_48</name>
</gene>
<dbReference type="EMBL" id="LR796874">
    <property type="protein sequence ID" value="CAB4172131.1"/>
    <property type="molecule type" value="Genomic_DNA"/>
</dbReference>